<protein>
    <submittedName>
        <fullName evidence="1">Uncharacterized protein</fullName>
    </submittedName>
</protein>
<organism evidence="1 2">
    <name type="scientific">Phytophthora oleae</name>
    <dbReference type="NCBI Taxonomy" id="2107226"/>
    <lineage>
        <taxon>Eukaryota</taxon>
        <taxon>Sar</taxon>
        <taxon>Stramenopiles</taxon>
        <taxon>Oomycota</taxon>
        <taxon>Peronosporomycetes</taxon>
        <taxon>Peronosporales</taxon>
        <taxon>Peronosporaceae</taxon>
        <taxon>Phytophthora</taxon>
    </lineage>
</organism>
<proteinExistence type="predicted"/>
<keyword evidence="2" id="KW-1185">Reference proteome</keyword>
<name>A0ABD3FIY1_9STRA</name>
<gene>
    <name evidence="1" type="ORF">V7S43_010101</name>
</gene>
<evidence type="ECO:0000313" key="1">
    <source>
        <dbReference type="EMBL" id="KAL3664924.1"/>
    </source>
</evidence>
<comment type="caution">
    <text evidence="1">The sequence shown here is derived from an EMBL/GenBank/DDBJ whole genome shotgun (WGS) entry which is preliminary data.</text>
</comment>
<sequence length="64" mass="6744">MCLALRREPSPTRRRAAGVAGVDAATDVQGALGPFGVVVSIVQKKVSVLVEQKGVMELPNDIIE</sequence>
<dbReference type="Proteomes" id="UP001632037">
    <property type="component" value="Unassembled WGS sequence"/>
</dbReference>
<accession>A0ABD3FIY1</accession>
<evidence type="ECO:0000313" key="2">
    <source>
        <dbReference type="Proteomes" id="UP001632037"/>
    </source>
</evidence>
<dbReference type="EMBL" id="JBIMZQ010000022">
    <property type="protein sequence ID" value="KAL3664924.1"/>
    <property type="molecule type" value="Genomic_DNA"/>
</dbReference>
<dbReference type="AlphaFoldDB" id="A0ABD3FIY1"/>
<reference evidence="1 2" key="1">
    <citation type="submission" date="2024-09" db="EMBL/GenBank/DDBJ databases">
        <title>Genome sequencing and assembly of Phytophthora oleae, isolate VK10A, causative agent of rot of olive drupes.</title>
        <authorList>
            <person name="Conti Taguali S."/>
            <person name="Riolo M."/>
            <person name="La Spada F."/>
            <person name="Cacciola S.O."/>
            <person name="Dionisio G."/>
        </authorList>
    </citation>
    <scope>NUCLEOTIDE SEQUENCE [LARGE SCALE GENOMIC DNA]</scope>
    <source>
        <strain evidence="1 2">VK10A</strain>
    </source>
</reference>